<evidence type="ECO:0000313" key="3">
    <source>
        <dbReference type="Proteomes" id="UP000562352"/>
    </source>
</evidence>
<dbReference type="GO" id="GO:0003677">
    <property type="term" value="F:DNA binding"/>
    <property type="evidence" value="ECO:0007669"/>
    <property type="project" value="InterPro"/>
</dbReference>
<dbReference type="RefSeq" id="WP_184944216.1">
    <property type="nucleotide sequence ID" value="NZ_BAAAWZ010000001.1"/>
</dbReference>
<proteinExistence type="predicted"/>
<feature type="domain" description="HTH cro/C1-type" evidence="1">
    <location>
        <begin position="11"/>
        <end position="65"/>
    </location>
</feature>
<dbReference type="CDD" id="cd00093">
    <property type="entry name" value="HTH_XRE"/>
    <property type="match status" value="1"/>
</dbReference>
<protein>
    <submittedName>
        <fullName evidence="2">Transcriptional regulator with XRE-family HTH domain</fullName>
    </submittedName>
</protein>
<dbReference type="InterPro" id="IPR010982">
    <property type="entry name" value="Lambda_DNA-bd_dom_sf"/>
</dbReference>
<dbReference type="Pfam" id="PF01381">
    <property type="entry name" value="HTH_3"/>
    <property type="match status" value="1"/>
</dbReference>
<evidence type="ECO:0000313" key="2">
    <source>
        <dbReference type="EMBL" id="MBB5965080.1"/>
    </source>
</evidence>
<keyword evidence="3" id="KW-1185">Reference proteome</keyword>
<dbReference type="Gene3D" id="1.10.260.40">
    <property type="entry name" value="lambda repressor-like DNA-binding domains"/>
    <property type="match status" value="1"/>
</dbReference>
<comment type="caution">
    <text evidence="2">The sequence shown here is derived from an EMBL/GenBank/DDBJ whole genome shotgun (WGS) entry which is preliminary data.</text>
</comment>
<sequence length="69" mass="7585">MGKPHPIMVGLKHRRRELNLSQEALGQILHITGVGLSRREIGGTVPSLTEVDRQARALGLRLALVPLEK</sequence>
<dbReference type="EMBL" id="JACHJJ010000015">
    <property type="protein sequence ID" value="MBB5965080.1"/>
    <property type="molecule type" value="Genomic_DNA"/>
</dbReference>
<dbReference type="InterPro" id="IPR001387">
    <property type="entry name" value="Cro/C1-type_HTH"/>
</dbReference>
<dbReference type="Proteomes" id="UP000562352">
    <property type="component" value="Unassembled WGS sequence"/>
</dbReference>
<dbReference type="SMART" id="SM00530">
    <property type="entry name" value="HTH_XRE"/>
    <property type="match status" value="1"/>
</dbReference>
<evidence type="ECO:0000259" key="1">
    <source>
        <dbReference type="PROSITE" id="PS50943"/>
    </source>
</evidence>
<accession>A0A841D5D6</accession>
<name>A0A841D5D6_PLAVE</name>
<gene>
    <name evidence="2" type="ORF">FHS22_004366</name>
</gene>
<dbReference type="AlphaFoldDB" id="A0A841D5D6"/>
<dbReference type="SUPFAM" id="SSF47413">
    <property type="entry name" value="lambda repressor-like DNA-binding domains"/>
    <property type="match status" value="1"/>
</dbReference>
<reference evidence="2 3" key="1">
    <citation type="submission" date="2020-08" db="EMBL/GenBank/DDBJ databases">
        <title>Genomic Encyclopedia of Type Strains, Phase III (KMG-III): the genomes of soil and plant-associated and newly described type strains.</title>
        <authorList>
            <person name="Whitman W."/>
        </authorList>
    </citation>
    <scope>NUCLEOTIDE SEQUENCE [LARGE SCALE GENOMIC DNA]</scope>
    <source>
        <strain evidence="2 3">CECT 3303</strain>
    </source>
</reference>
<organism evidence="2 3">
    <name type="scientific">Planomonospora venezuelensis</name>
    <dbReference type="NCBI Taxonomy" id="1999"/>
    <lineage>
        <taxon>Bacteria</taxon>
        <taxon>Bacillati</taxon>
        <taxon>Actinomycetota</taxon>
        <taxon>Actinomycetes</taxon>
        <taxon>Streptosporangiales</taxon>
        <taxon>Streptosporangiaceae</taxon>
        <taxon>Planomonospora</taxon>
    </lineage>
</organism>
<dbReference type="PROSITE" id="PS50943">
    <property type="entry name" value="HTH_CROC1"/>
    <property type="match status" value="1"/>
</dbReference>